<protein>
    <submittedName>
        <fullName evidence="2">GLPGLI family protein</fullName>
    </submittedName>
</protein>
<keyword evidence="3" id="KW-1185">Reference proteome</keyword>
<organism evidence="2 3">
    <name type="scientific">Sphingobacterium kitahiroshimense</name>
    <dbReference type="NCBI Taxonomy" id="470446"/>
    <lineage>
        <taxon>Bacteria</taxon>
        <taxon>Pseudomonadati</taxon>
        <taxon>Bacteroidota</taxon>
        <taxon>Sphingobacteriia</taxon>
        <taxon>Sphingobacteriales</taxon>
        <taxon>Sphingobacteriaceae</taxon>
        <taxon>Sphingobacterium</taxon>
    </lineage>
</organism>
<dbReference type="NCBIfam" id="TIGR01200">
    <property type="entry name" value="GLPGLI"/>
    <property type="match status" value="1"/>
</dbReference>
<feature type="chain" id="PRO_5047339434" evidence="1">
    <location>
        <begin position="21"/>
        <end position="321"/>
    </location>
</feature>
<keyword evidence="1" id="KW-0732">Signal</keyword>
<evidence type="ECO:0000313" key="3">
    <source>
        <dbReference type="Proteomes" id="UP001409291"/>
    </source>
</evidence>
<reference evidence="2 3" key="1">
    <citation type="submission" date="2024-04" db="EMBL/GenBank/DDBJ databases">
        <title>WGS of bacteria from Torrens River.</title>
        <authorList>
            <person name="Wyrsch E.R."/>
            <person name="Drigo B."/>
        </authorList>
    </citation>
    <scope>NUCLEOTIDE SEQUENCE [LARGE SCALE GENOMIC DNA]</scope>
    <source>
        <strain evidence="2 3">TWI391</strain>
    </source>
</reference>
<comment type="caution">
    <text evidence="2">The sequence shown here is derived from an EMBL/GenBank/DDBJ whole genome shotgun (WGS) entry which is preliminary data.</text>
</comment>
<dbReference type="EMBL" id="JBDJNQ010000008">
    <property type="protein sequence ID" value="MEN5378869.1"/>
    <property type="molecule type" value="Genomic_DNA"/>
</dbReference>
<dbReference type="Proteomes" id="UP001409291">
    <property type="component" value="Unassembled WGS sequence"/>
</dbReference>
<gene>
    <name evidence="2" type="ORF">ABE541_16525</name>
</gene>
<sequence>MKLILTCLLATAALSTYSQTADKVLARVHYNFIHMQDTSRRDQLHREEMSLIIGKNVSLYTSGLKIEQAKKIRSIKATASTQMTTKATAGKTVSIAAKASTATSNDMPTMTDYYFFSKEQMFYTKEQIINEYLVQENAPKITWKVIDETRSVSGIPCQKAITYFKGRNWIAWYAPELPFQSGPWKLNGLPGLIIEAYDENQEVQFRFAGIENVKVDSNQTSVADSKFETAGMRPEMKAYMEQANLYLGNEIKLPEHVIKTDVKHLNKLKKAMEQDPEGFFKAQMNGSATSAVRISIPTLAGGGGTISASKINNPIEKDENK</sequence>
<evidence type="ECO:0000256" key="1">
    <source>
        <dbReference type="SAM" id="SignalP"/>
    </source>
</evidence>
<name>A0ABV0BVP3_9SPHI</name>
<accession>A0ABV0BVP3</accession>
<dbReference type="RefSeq" id="WP_346581732.1">
    <property type="nucleotide sequence ID" value="NZ_JBDJLH010000017.1"/>
</dbReference>
<feature type="signal peptide" evidence="1">
    <location>
        <begin position="1"/>
        <end position="20"/>
    </location>
</feature>
<evidence type="ECO:0000313" key="2">
    <source>
        <dbReference type="EMBL" id="MEN5378869.1"/>
    </source>
</evidence>
<proteinExistence type="predicted"/>
<dbReference type="InterPro" id="IPR005901">
    <property type="entry name" value="GLPGLI"/>
</dbReference>